<dbReference type="AlphaFoldDB" id="A0A7J5DZW6"/>
<feature type="domain" description="DUF7507" evidence="9">
    <location>
        <begin position="54"/>
        <end position="155"/>
    </location>
</feature>
<proteinExistence type="predicted"/>
<name>A0A7J5DZW6_NOCSI</name>
<dbReference type="EMBL" id="WBVM01000001">
    <property type="protein sequence ID" value="KAB2811529.1"/>
    <property type="molecule type" value="Genomic_DNA"/>
</dbReference>
<evidence type="ECO:0000256" key="3">
    <source>
        <dbReference type="ARBA" id="ARBA00022729"/>
    </source>
</evidence>
<dbReference type="InterPro" id="IPR026395">
    <property type="entry name" value="CshA_fibril"/>
</dbReference>
<keyword evidence="4" id="KW-0572">Peptidoglycan-anchor</keyword>
<keyword evidence="6" id="KW-0472">Membrane</keyword>
<dbReference type="NCBIfam" id="TIGR01167">
    <property type="entry name" value="LPXTG_anchor"/>
    <property type="match status" value="1"/>
</dbReference>
<sequence length="230" mass="23321">MPGEGVYTIEDGKIVFTPEPDFTGTATPVDYQVADVNGTTARSTYTPTVAPDRPSIALDKTTGRYTDKPPRGGSAGDTLVYRFRVTNTGNTVLHDIAVHDPMLGGPVACGSGPLAPGTSRDCADVTYTLRSGDAGTSLRNTAEVTAQSPEGRTTSAADTVIYEVPPASGPTPAPAPAPGAVDGVAGGSGALPATGSAVSPGYVGAGLAALLGGLALAWYGRRQHRPRRRG</sequence>
<evidence type="ECO:0000256" key="2">
    <source>
        <dbReference type="ARBA" id="ARBA00022525"/>
    </source>
</evidence>
<feature type="compositionally biased region" description="Basic and acidic residues" evidence="5">
    <location>
        <begin position="61"/>
        <end position="70"/>
    </location>
</feature>
<keyword evidence="6" id="KW-0812">Transmembrane</keyword>
<evidence type="ECO:0000256" key="4">
    <source>
        <dbReference type="ARBA" id="ARBA00023088"/>
    </source>
</evidence>
<organism evidence="10 11">
    <name type="scientific">Nocardioides simplex</name>
    <name type="common">Arthrobacter simplex</name>
    <dbReference type="NCBI Taxonomy" id="2045"/>
    <lineage>
        <taxon>Bacteria</taxon>
        <taxon>Bacillati</taxon>
        <taxon>Actinomycetota</taxon>
        <taxon>Actinomycetes</taxon>
        <taxon>Propionibacteriales</taxon>
        <taxon>Nocardioidaceae</taxon>
        <taxon>Pimelobacter</taxon>
    </lineage>
</organism>
<feature type="transmembrane region" description="Helical" evidence="6">
    <location>
        <begin position="201"/>
        <end position="219"/>
    </location>
</feature>
<evidence type="ECO:0000313" key="10">
    <source>
        <dbReference type="EMBL" id="KAB2811529.1"/>
    </source>
</evidence>
<dbReference type="InterPro" id="IPR019931">
    <property type="entry name" value="LPXTG_anchor"/>
</dbReference>
<keyword evidence="6" id="KW-1133">Transmembrane helix</keyword>
<evidence type="ECO:0000259" key="9">
    <source>
        <dbReference type="Pfam" id="PF24346"/>
    </source>
</evidence>
<keyword evidence="3" id="KW-0732">Signal</keyword>
<keyword evidence="2" id="KW-0964">Secreted</keyword>
<dbReference type="Proteomes" id="UP000449906">
    <property type="component" value="Unassembled WGS sequence"/>
</dbReference>
<reference evidence="10 11" key="1">
    <citation type="submission" date="2019-09" db="EMBL/GenBank/DDBJ databases">
        <title>Pimelobacter sp. isolated from Paulinella.</title>
        <authorList>
            <person name="Jeong S.E."/>
        </authorList>
    </citation>
    <scope>NUCLEOTIDE SEQUENCE [LARGE SCALE GENOMIC DNA]</scope>
    <source>
        <strain evidence="10 11">Pch-N</strain>
    </source>
</reference>
<protein>
    <submittedName>
        <fullName evidence="10">LPXTG cell wall anchor domain-containing protein</fullName>
    </submittedName>
</protein>
<comment type="caution">
    <text evidence="10">The sequence shown here is derived from an EMBL/GenBank/DDBJ whole genome shotgun (WGS) entry which is preliminary data.</text>
</comment>
<feature type="domain" description="CshA" evidence="8">
    <location>
        <begin position="2"/>
        <end position="49"/>
    </location>
</feature>
<evidence type="ECO:0000313" key="11">
    <source>
        <dbReference type="Proteomes" id="UP000449906"/>
    </source>
</evidence>
<evidence type="ECO:0000259" key="7">
    <source>
        <dbReference type="Pfam" id="PF00746"/>
    </source>
</evidence>
<feature type="region of interest" description="Disordered" evidence="5">
    <location>
        <begin position="52"/>
        <end position="73"/>
    </location>
</feature>
<feature type="domain" description="Gram-positive cocci surface proteins LPxTG" evidence="7">
    <location>
        <begin position="185"/>
        <end position="222"/>
    </location>
</feature>
<gene>
    <name evidence="10" type="ORF">F9L07_06520</name>
</gene>
<dbReference type="Pfam" id="PF19076">
    <property type="entry name" value="CshA_repeat"/>
    <property type="match status" value="1"/>
</dbReference>
<evidence type="ECO:0000256" key="5">
    <source>
        <dbReference type="SAM" id="MobiDB-lite"/>
    </source>
</evidence>
<evidence type="ECO:0000256" key="6">
    <source>
        <dbReference type="SAM" id="Phobius"/>
    </source>
</evidence>
<dbReference type="InterPro" id="IPR055354">
    <property type="entry name" value="DUF7507"/>
</dbReference>
<dbReference type="Pfam" id="PF00746">
    <property type="entry name" value="Gram_pos_anchor"/>
    <property type="match status" value="1"/>
</dbReference>
<keyword evidence="1" id="KW-0134">Cell wall</keyword>
<evidence type="ECO:0000259" key="8">
    <source>
        <dbReference type="Pfam" id="PF19076"/>
    </source>
</evidence>
<evidence type="ECO:0000256" key="1">
    <source>
        <dbReference type="ARBA" id="ARBA00022512"/>
    </source>
</evidence>
<accession>A0A7J5DZW6</accession>
<dbReference type="Pfam" id="PF24346">
    <property type="entry name" value="DUF7507"/>
    <property type="match status" value="1"/>
</dbReference>